<name>D7BW49_STRBB</name>
<evidence type="ECO:0000259" key="1">
    <source>
        <dbReference type="Pfam" id="PF01609"/>
    </source>
</evidence>
<evidence type="ECO:0000259" key="2">
    <source>
        <dbReference type="Pfam" id="PF13340"/>
    </source>
</evidence>
<feature type="domain" description="Insertion element IS402-like" evidence="2">
    <location>
        <begin position="8"/>
        <end position="85"/>
    </location>
</feature>
<dbReference type="InterPro" id="IPR025161">
    <property type="entry name" value="IS402-like_dom"/>
</dbReference>
<dbReference type="GO" id="GO:0004803">
    <property type="term" value="F:transposase activity"/>
    <property type="evidence" value="ECO:0007669"/>
    <property type="project" value="InterPro"/>
</dbReference>
<keyword evidence="4" id="KW-1185">Reference proteome</keyword>
<dbReference type="HOGENOM" id="CLU_055261_0_0_11"/>
<dbReference type="Proteomes" id="UP000000377">
    <property type="component" value="Chromosome"/>
</dbReference>
<evidence type="ECO:0000313" key="4">
    <source>
        <dbReference type="Proteomes" id="UP000000377"/>
    </source>
</evidence>
<dbReference type="PATRIC" id="fig|749414.3.peg.8888"/>
<dbReference type="eggNOG" id="COG3293">
    <property type="taxonomic scope" value="Bacteria"/>
</dbReference>
<dbReference type="STRING" id="749414.SBI_08641"/>
<dbReference type="PANTHER" id="PTHR30007:SF0">
    <property type="entry name" value="TRANSPOSASE"/>
    <property type="match status" value="1"/>
</dbReference>
<dbReference type="InterPro" id="IPR002559">
    <property type="entry name" value="Transposase_11"/>
</dbReference>
<dbReference type="NCBIfam" id="NF033580">
    <property type="entry name" value="transpos_IS5_3"/>
    <property type="match status" value="1"/>
</dbReference>
<reference evidence="3 4" key="1">
    <citation type="journal article" date="2010" name="J. Bacteriol.">
        <title>Genome sequence of the milbemycin-producing bacterium Streptomyces bingchenggensis.</title>
        <authorList>
            <person name="Wang X.J."/>
            <person name="Yan Y.J."/>
            <person name="Zhang B."/>
            <person name="An J."/>
            <person name="Wang J.J."/>
            <person name="Tian J."/>
            <person name="Jiang L."/>
            <person name="Chen Y.H."/>
            <person name="Huang S.X."/>
            <person name="Yin M."/>
            <person name="Zhang J."/>
            <person name="Gao A.L."/>
            <person name="Liu C.X."/>
            <person name="Zhu Z.X."/>
            <person name="Xiang W.S."/>
        </authorList>
    </citation>
    <scope>NUCLEOTIDE SEQUENCE [LARGE SCALE GENOMIC DNA]</scope>
    <source>
        <strain evidence="3 4">BCW-1</strain>
    </source>
</reference>
<feature type="domain" description="Transposase IS4-like" evidence="1">
    <location>
        <begin position="101"/>
        <end position="231"/>
    </location>
</feature>
<dbReference type="GO" id="GO:0006313">
    <property type="term" value="P:DNA transposition"/>
    <property type="evidence" value="ECO:0007669"/>
    <property type="project" value="InterPro"/>
</dbReference>
<accession>D7BW49</accession>
<protein>
    <submittedName>
        <fullName evidence="3">Tn5741 family transposase</fullName>
    </submittedName>
</protein>
<dbReference type="Pfam" id="PF13340">
    <property type="entry name" value="DUF4096"/>
    <property type="match status" value="1"/>
</dbReference>
<dbReference type="AlphaFoldDB" id="D7BW49"/>
<dbReference type="PANTHER" id="PTHR30007">
    <property type="entry name" value="PHP DOMAIN PROTEIN"/>
    <property type="match status" value="1"/>
</dbReference>
<proteinExistence type="predicted"/>
<evidence type="ECO:0000313" key="3">
    <source>
        <dbReference type="EMBL" id="ADI11759.1"/>
    </source>
</evidence>
<gene>
    <name evidence="3" type="ordered locus">SBI_08641</name>
</gene>
<sequence length="280" mass="32134">MRRYPSDMTDAEWRVVREVMPVPTWLEGRGGQPEGYCHRQMLDAVRYVTDNGVKWRALPADFPAWDRVYAFFRRWRTKGLAQEFHGRLREKVRQAEGRRAQPTAAVIDSQSIKAAASVPAVSRGYDGGKKINGRRRHVITDCLGLLLMVLVTAANVTDRQAAHMMLPRLRERFAAITLVWADSGYRGRLVAWAKEKLQLTLEIVKRSDDMSGFVVLPRRWVVERTLGWLMCSRRLVRDFETLPASSEAFIYFSQAMLLSRRLARRACGRRAEQGRWAAAA</sequence>
<organism evidence="3 4">
    <name type="scientific">Streptomyces bingchenggensis (strain BCW-1)</name>
    <dbReference type="NCBI Taxonomy" id="749414"/>
    <lineage>
        <taxon>Bacteria</taxon>
        <taxon>Bacillati</taxon>
        <taxon>Actinomycetota</taxon>
        <taxon>Actinomycetes</taxon>
        <taxon>Kitasatosporales</taxon>
        <taxon>Streptomycetaceae</taxon>
        <taxon>Streptomyces</taxon>
    </lineage>
</organism>
<dbReference type="EMBL" id="CP002047">
    <property type="protein sequence ID" value="ADI11759.1"/>
    <property type="molecule type" value="Genomic_DNA"/>
</dbReference>
<dbReference type="GO" id="GO:0003677">
    <property type="term" value="F:DNA binding"/>
    <property type="evidence" value="ECO:0007669"/>
    <property type="project" value="InterPro"/>
</dbReference>
<dbReference type="KEGG" id="sbh:SBI_08641"/>
<dbReference type="Pfam" id="PF01609">
    <property type="entry name" value="DDE_Tnp_1"/>
    <property type="match status" value="1"/>
</dbReference>